<feature type="transmembrane region" description="Helical" evidence="1">
    <location>
        <begin position="440"/>
        <end position="460"/>
    </location>
</feature>
<dbReference type="PANTHER" id="PTHR34219:SF3">
    <property type="entry name" value="BLL7967 PROTEIN"/>
    <property type="match status" value="1"/>
</dbReference>
<feature type="transmembrane region" description="Helical" evidence="1">
    <location>
        <begin position="412"/>
        <end position="428"/>
    </location>
</feature>
<name>A0A2K2FTR7_9SPHN</name>
<comment type="caution">
    <text evidence="2">The sequence shown here is derived from an EMBL/GenBank/DDBJ whole genome shotgun (WGS) entry which is preliminary data.</text>
</comment>
<dbReference type="OrthoDB" id="9776609at2"/>
<dbReference type="InterPro" id="IPR005625">
    <property type="entry name" value="PepSY-ass_TM"/>
</dbReference>
<reference evidence="2 3" key="1">
    <citation type="submission" date="2016-05" db="EMBL/GenBank/DDBJ databases">
        <title>Complete genome sequence of Novosphingobium guangzhouense SA925(T).</title>
        <authorList>
            <person name="Sha S."/>
        </authorList>
    </citation>
    <scope>NUCLEOTIDE SEQUENCE [LARGE SCALE GENOMIC DNA]</scope>
    <source>
        <strain evidence="2 3">SA925</strain>
    </source>
</reference>
<keyword evidence="1" id="KW-0812">Transmembrane</keyword>
<keyword evidence="1" id="KW-1133">Transmembrane helix</keyword>
<organism evidence="2 3">
    <name type="scientific">Novosphingobium guangzhouense</name>
    <dbReference type="NCBI Taxonomy" id="1850347"/>
    <lineage>
        <taxon>Bacteria</taxon>
        <taxon>Pseudomonadati</taxon>
        <taxon>Pseudomonadota</taxon>
        <taxon>Alphaproteobacteria</taxon>
        <taxon>Sphingomonadales</taxon>
        <taxon>Sphingomonadaceae</taxon>
        <taxon>Novosphingobium</taxon>
    </lineage>
</organism>
<feature type="transmembrane region" description="Helical" evidence="1">
    <location>
        <begin position="387"/>
        <end position="406"/>
    </location>
</feature>
<dbReference type="EMBL" id="LYMM01000084">
    <property type="protein sequence ID" value="PNU02166.1"/>
    <property type="molecule type" value="Genomic_DNA"/>
</dbReference>
<protein>
    <recommendedName>
        <fullName evidence="4">Peptidase</fullName>
    </recommendedName>
</protein>
<accession>A0A2K2FTR7</accession>
<dbReference type="Proteomes" id="UP000236327">
    <property type="component" value="Unassembled WGS sequence"/>
</dbReference>
<feature type="transmembrane region" description="Helical" evidence="1">
    <location>
        <begin position="346"/>
        <end position="367"/>
    </location>
</feature>
<dbReference type="RefSeq" id="WP_103098946.1">
    <property type="nucleotide sequence ID" value="NZ_LYMM01000084.1"/>
</dbReference>
<evidence type="ECO:0000313" key="2">
    <source>
        <dbReference type="EMBL" id="PNU02166.1"/>
    </source>
</evidence>
<feature type="transmembrane region" description="Helical" evidence="1">
    <location>
        <begin position="20"/>
        <end position="42"/>
    </location>
</feature>
<evidence type="ECO:0000256" key="1">
    <source>
        <dbReference type="SAM" id="Phobius"/>
    </source>
</evidence>
<gene>
    <name evidence="2" type="ORF">A8V01_09830</name>
</gene>
<dbReference type="Pfam" id="PF03929">
    <property type="entry name" value="PepSY_TM"/>
    <property type="match status" value="1"/>
</dbReference>
<proteinExistence type="predicted"/>
<dbReference type="PANTHER" id="PTHR34219">
    <property type="entry name" value="IRON-REGULATED INNER MEMBRANE PROTEIN-RELATED"/>
    <property type="match status" value="1"/>
</dbReference>
<sequence>MARFRIPNAFTRSMLDGHGLIGVIFGAVIYMLCLSGSLIVLVDQLTIWERPQATIVRAVSPDMLQRVSEDAYARASAAGVAHDIFINAPTPELPLLNIYAYGEGGEADNHREWSADANGKLGPALEVPWVVFVQELHFNLTVPGALGRYLVGIFGTLLLASLFTGILAHRRILKDAFRLRWGGSTRLTNADLHNRIGVWALPFHLIVSLTGSLLGLSGLIIFGLAMVAFKGDQTRAIASLLGPQASEDSRPAPVPDIRPMLALIDAETPGARVSQLRLEHVGTAGQQVTVSVAAPGHLTRAESYVFSPDGTLKQKAGFTDGNVGMRIYGMLTPLHYGTYGGLALKVIYALLGGGLTLIVATGGNVWLARRRDQGRPAPRLERLWSGLLWGQPLALTLAAIGEVAGLAPALPTYWAVTLLVWLVVLALPQRLPPARLLRPMAGIALLVLACSHMAINALGNELGNTTSNGIDLLWLSVGLGMLYPFLASCIRRERRV</sequence>
<evidence type="ECO:0008006" key="4">
    <source>
        <dbReference type="Google" id="ProtNLM"/>
    </source>
</evidence>
<evidence type="ECO:0000313" key="3">
    <source>
        <dbReference type="Proteomes" id="UP000236327"/>
    </source>
</evidence>
<feature type="transmembrane region" description="Helical" evidence="1">
    <location>
        <begin position="472"/>
        <end position="490"/>
    </location>
</feature>
<dbReference type="AlphaFoldDB" id="A0A2K2FTR7"/>
<keyword evidence="3" id="KW-1185">Reference proteome</keyword>
<feature type="transmembrane region" description="Helical" evidence="1">
    <location>
        <begin position="205"/>
        <end position="229"/>
    </location>
</feature>
<feature type="transmembrane region" description="Helical" evidence="1">
    <location>
        <begin position="149"/>
        <end position="168"/>
    </location>
</feature>
<keyword evidence="1" id="KW-0472">Membrane</keyword>